<name>A0A1G5SBU7_9PROT</name>
<protein>
    <submittedName>
        <fullName evidence="2">Uncharacterized protein</fullName>
    </submittedName>
</protein>
<keyword evidence="3" id="KW-1185">Reference proteome</keyword>
<dbReference type="EMBL" id="FMWO01000030">
    <property type="protein sequence ID" value="SCZ84632.1"/>
    <property type="molecule type" value="Genomic_DNA"/>
</dbReference>
<evidence type="ECO:0000313" key="3">
    <source>
        <dbReference type="Proteomes" id="UP000198729"/>
    </source>
</evidence>
<dbReference type="Proteomes" id="UP000198729">
    <property type="component" value="Unassembled WGS sequence"/>
</dbReference>
<organism evidence="2 3">
    <name type="scientific">Nitrosomonas mobilis</name>
    <dbReference type="NCBI Taxonomy" id="51642"/>
    <lineage>
        <taxon>Bacteria</taxon>
        <taxon>Pseudomonadati</taxon>
        <taxon>Pseudomonadota</taxon>
        <taxon>Betaproteobacteria</taxon>
        <taxon>Nitrosomonadales</taxon>
        <taxon>Nitrosomonadaceae</taxon>
        <taxon>Nitrosomonas</taxon>
    </lineage>
</organism>
<feature type="region of interest" description="Disordered" evidence="1">
    <location>
        <begin position="1"/>
        <end position="56"/>
    </location>
</feature>
<reference evidence="2 3" key="1">
    <citation type="submission" date="2016-10" db="EMBL/GenBank/DDBJ databases">
        <authorList>
            <person name="de Groot N.N."/>
        </authorList>
    </citation>
    <scope>NUCLEOTIDE SEQUENCE [LARGE SCALE GENOMIC DNA]</scope>
    <source>
        <strain evidence="2">1</strain>
    </source>
</reference>
<feature type="region of interest" description="Disordered" evidence="1">
    <location>
        <begin position="85"/>
        <end position="116"/>
    </location>
</feature>
<gene>
    <name evidence="2" type="ORF">NSMM_240016</name>
</gene>
<evidence type="ECO:0000256" key="1">
    <source>
        <dbReference type="SAM" id="MobiDB-lite"/>
    </source>
</evidence>
<evidence type="ECO:0000313" key="2">
    <source>
        <dbReference type="EMBL" id="SCZ84632.1"/>
    </source>
</evidence>
<accession>A0A1G5SBU7</accession>
<proteinExistence type="predicted"/>
<dbReference type="AlphaFoldDB" id="A0A1G5SBU7"/>
<sequence length="146" mass="15854">MAWYESCRPPRPGRPPGVADDRRETSPVQPAPPGHRSYGSRTQHRRPEYETAQAAASLPAWGTSGAATLPTLLPDCESGSGLARCRDAAGASSGTATDKAPPCYAAERLGSHGSKNSLWNLSKMELKNSFEVLQHEWVDRFYSQNN</sequence>